<sequence length="420" mass="44543">MIVWNLPASGPHLGVSVRVGARGPVVPQERGAVLLAGAPLPGTTMQMRYPLTDAPLTLRVSTRDLARVAPRGGRVRLCATVYHGQGASTHTLAVTVEDSAPDGLVFALVTRDGTYLSAEGLPDTPMRLHVTCQDGTSYEADNPGSGVTFVEGQASPPTRVTVEDDESRTSADLLAGVEIEPDGGPDSTDLSAWPLPPYLRPERPNLAAFLRAFEAALDVRPEQAGRYLNPATSSGAPLTRLGELFGVSRVDAPTDAQVARRVLAAPTPNKASRAGLGAMLRAHGIFGAHIEDAMSLTLGRLLALDGTWTLNGGYALDGGMNGWNLEAGEVLAVFRRAPLAGLGQALQVLRRYKAAGIHARVMLRQSGYGELPQPGTRAALTRRATLPALHAHRTYRDLRLFLDGSWPLDGSENLDGLKET</sequence>
<dbReference type="RefSeq" id="WP_012173318.1">
    <property type="nucleotide sequence ID" value="NC_009939.1"/>
</dbReference>
<name>A8ZRG0_DEIGD</name>
<geneLocation type="plasmid" evidence="2 3">
    <name>pDGEO02</name>
</geneLocation>
<dbReference type="AlphaFoldDB" id="A8ZRG0"/>
<evidence type="ECO:0000313" key="2">
    <source>
        <dbReference type="EMBL" id="ABW35069.1"/>
    </source>
</evidence>
<proteinExistence type="predicted"/>
<evidence type="ECO:0000313" key="3">
    <source>
        <dbReference type="Proteomes" id="UP000002431"/>
    </source>
</evidence>
<protein>
    <submittedName>
        <fullName evidence="2">Uncharacterized protein</fullName>
    </submittedName>
</protein>
<dbReference type="EMBL" id="CP000856">
    <property type="protein sequence ID" value="ABW35069.1"/>
    <property type="molecule type" value="Genomic_DNA"/>
</dbReference>
<keyword evidence="3" id="KW-1185">Reference proteome</keyword>
<organism evidence="2 3">
    <name type="scientific">Deinococcus geothermalis (strain DSM 11300 / CIP 105573 / AG-3a)</name>
    <dbReference type="NCBI Taxonomy" id="319795"/>
    <lineage>
        <taxon>Bacteria</taxon>
        <taxon>Thermotogati</taxon>
        <taxon>Deinococcota</taxon>
        <taxon>Deinococci</taxon>
        <taxon>Deinococcales</taxon>
        <taxon>Deinococcaceae</taxon>
        <taxon>Deinococcus</taxon>
    </lineage>
</organism>
<feature type="region of interest" description="Disordered" evidence="1">
    <location>
        <begin position="148"/>
        <end position="169"/>
    </location>
</feature>
<reference evidence="2" key="1">
    <citation type="submission" date="2007-10" db="EMBL/GenBank/DDBJ databases">
        <title>Complete sequence of Plasmid2 pDGEO02 of Deinococcus geothermalis DSM 11300.</title>
        <authorList>
            <consortium name="US DOE Joint Genome Institute"/>
            <person name="Copeland A."/>
            <person name="Lucas S."/>
            <person name="Lapidus A."/>
            <person name="Barry K."/>
            <person name="Detter J.C."/>
            <person name="Glavina del Rio T."/>
            <person name="Hammon N."/>
            <person name="Israni S."/>
            <person name="Dalin E."/>
            <person name="Tice H."/>
            <person name="Pitluck S."/>
            <person name="Brettin T."/>
            <person name="Bruce D."/>
            <person name="Han C."/>
            <person name="Tapia R."/>
            <person name="Saunders E."/>
            <person name="Gilna P."/>
            <person name="Schmutz J."/>
            <person name="Larimer F."/>
            <person name="Land M."/>
            <person name="Hauser L."/>
            <person name="Kyrpides N."/>
            <person name="Kim E."/>
            <person name="Daly M.J."/>
            <person name="Fredrickson J.K."/>
            <person name="Makarova K.S."/>
            <person name="Gaidamakova E.K."/>
            <person name="Zhai M."/>
            <person name="Richardson P."/>
        </authorList>
    </citation>
    <scope>NUCLEOTIDE SEQUENCE [LARGE SCALE GENOMIC DNA]</scope>
    <source>
        <strain evidence="2">DSM 11300</strain>
        <plasmid evidence="2">pDGEO02</plasmid>
    </source>
</reference>
<dbReference type="KEGG" id="dge:Dgeo_3028"/>
<accession>A8ZRG0</accession>
<gene>
    <name evidence="2" type="ORF">Dgeo_3028</name>
</gene>
<dbReference type="HOGENOM" id="CLU_653319_0_0_0"/>
<dbReference type="Proteomes" id="UP000002431">
    <property type="component" value="Plasmid pDGEO02"/>
</dbReference>
<evidence type="ECO:0000256" key="1">
    <source>
        <dbReference type="SAM" id="MobiDB-lite"/>
    </source>
</evidence>
<keyword evidence="2" id="KW-0614">Plasmid</keyword>